<comment type="caution">
    <text evidence="3">The sequence shown here is derived from an EMBL/GenBank/DDBJ whole genome shotgun (WGS) entry which is preliminary data.</text>
</comment>
<keyword evidence="4" id="KW-1185">Reference proteome</keyword>
<proteinExistence type="predicted"/>
<feature type="region of interest" description="Disordered" evidence="1">
    <location>
        <begin position="45"/>
        <end position="88"/>
    </location>
</feature>
<name>A0A5N5JQI0_9ROSI</name>
<reference evidence="3" key="2">
    <citation type="journal article" date="2019" name="Nat. Commun.">
        <title>Genome-wide analysis of Cushion willow provides insights into alpine plant divergence in a biodiversity hotspot.</title>
        <authorList>
            <person name="Chen J.H."/>
            <person name="Huang Y."/>
            <person name="Brachi B."/>
            <person name="Yun Q.Z."/>
            <person name="Zhang W."/>
            <person name="Lu W."/>
            <person name="Li H.N."/>
            <person name="Li W.Q."/>
            <person name="Sun X.D."/>
            <person name="Wang G.Y."/>
            <person name="He J."/>
            <person name="Zhou Z."/>
            <person name="Chen K.Y."/>
            <person name="Ji Y.H."/>
            <person name="Shi M.M."/>
            <person name="Sun W.G."/>
            <person name="Yang Y.P."/>
            <person name="Zhang R.G."/>
            <person name="Abbott R.J."/>
            <person name="Sun H."/>
        </authorList>
    </citation>
    <scope>NUCLEOTIDE SEQUENCE</scope>
    <source>
        <strain evidence="3">Br00</strain>
        <tissue evidence="3">Leaf</tissue>
    </source>
</reference>
<reference evidence="4" key="1">
    <citation type="journal article" date="2019" name="Gigascience">
        <title>De novo genome assembly of the endangered Acer yangbiense, a plant species with extremely small populations endemic to Yunnan Province, China.</title>
        <authorList>
            <person name="Yang J."/>
            <person name="Wariss H.M."/>
            <person name="Tao L."/>
            <person name="Zhang R."/>
            <person name="Yun Q."/>
            <person name="Hollingsworth P."/>
            <person name="Dao Z."/>
            <person name="Luo G."/>
            <person name="Guo H."/>
            <person name="Ma Y."/>
            <person name="Sun W."/>
        </authorList>
    </citation>
    <scope>NUCLEOTIDE SEQUENCE [LARGE SCALE GENOMIC DNA]</scope>
    <source>
        <strain evidence="4">cv. br00</strain>
    </source>
</reference>
<dbReference type="AlphaFoldDB" id="A0A5N5JQI0"/>
<gene>
    <name evidence="2" type="ORF">DKX38_023889</name>
    <name evidence="3" type="ORF">DKX38_023892</name>
</gene>
<protein>
    <submittedName>
        <fullName evidence="3">Uncharacterized protein</fullName>
    </submittedName>
</protein>
<evidence type="ECO:0000313" key="2">
    <source>
        <dbReference type="EMBL" id="KAB5519570.1"/>
    </source>
</evidence>
<accession>A0A5N5JQI0</accession>
<feature type="compositionally biased region" description="Basic and acidic residues" evidence="1">
    <location>
        <begin position="72"/>
        <end position="81"/>
    </location>
</feature>
<organism evidence="3 4">
    <name type="scientific">Salix brachista</name>
    <dbReference type="NCBI Taxonomy" id="2182728"/>
    <lineage>
        <taxon>Eukaryota</taxon>
        <taxon>Viridiplantae</taxon>
        <taxon>Streptophyta</taxon>
        <taxon>Embryophyta</taxon>
        <taxon>Tracheophyta</taxon>
        <taxon>Spermatophyta</taxon>
        <taxon>Magnoliopsida</taxon>
        <taxon>eudicotyledons</taxon>
        <taxon>Gunneridae</taxon>
        <taxon>Pentapetalae</taxon>
        <taxon>rosids</taxon>
        <taxon>fabids</taxon>
        <taxon>Malpighiales</taxon>
        <taxon>Salicaceae</taxon>
        <taxon>Saliceae</taxon>
        <taxon>Salix</taxon>
    </lineage>
</organism>
<dbReference type="Proteomes" id="UP000326939">
    <property type="component" value="Chromosome 16"/>
</dbReference>
<evidence type="ECO:0000313" key="4">
    <source>
        <dbReference type="Proteomes" id="UP000326939"/>
    </source>
</evidence>
<evidence type="ECO:0000313" key="3">
    <source>
        <dbReference type="EMBL" id="KAB5519573.1"/>
    </source>
</evidence>
<reference evidence="3" key="3">
    <citation type="submission" date="2019-05" db="EMBL/GenBank/DDBJ databases">
        <authorList>
            <person name="Zhang R."/>
        </authorList>
    </citation>
    <scope>NUCLEOTIDE SEQUENCE [LARGE SCALE GENOMIC DNA]</scope>
    <source>
        <strain evidence="3">Br00</strain>
        <tissue evidence="3">Leaf</tissue>
    </source>
</reference>
<sequence>MALNRGSTLSKYHTTVAWIPRSNSRRCLTFKKNSSHATKWRVQASEAEQLGSSRTLGEGGRGSTTRGNLGKDTIRTGDHGGHSSLTSTSVTSTFDISESLSSCSLLVIDFTIENWRNSIGSQPIDLDRIERSNKAHSFDRARERAIL</sequence>
<dbReference type="EMBL" id="VDCV01000016">
    <property type="protein sequence ID" value="KAB5519573.1"/>
    <property type="molecule type" value="Genomic_DNA"/>
</dbReference>
<evidence type="ECO:0000256" key="1">
    <source>
        <dbReference type="SAM" id="MobiDB-lite"/>
    </source>
</evidence>
<dbReference type="EMBL" id="VDCV01000016">
    <property type="protein sequence ID" value="KAB5519570.1"/>
    <property type="molecule type" value="Genomic_DNA"/>
</dbReference>